<dbReference type="SUPFAM" id="SSF52540">
    <property type="entry name" value="P-loop containing nucleoside triphosphate hydrolases"/>
    <property type="match status" value="1"/>
</dbReference>
<reference evidence="6 7" key="1">
    <citation type="submission" date="2024-11" db="EMBL/GenBank/DDBJ databases">
        <title>Adaptive evolution of stress response genes in parasites aligns with host niche diversity.</title>
        <authorList>
            <person name="Hahn C."/>
            <person name="Resl P."/>
        </authorList>
    </citation>
    <scope>NUCLEOTIDE SEQUENCE [LARGE SCALE GENOMIC DNA]</scope>
    <source>
        <strain evidence="6">EGGRZ-B1_66</strain>
        <tissue evidence="6">Body</tissue>
    </source>
</reference>
<dbReference type="InterPro" id="IPR038239">
    <property type="entry name" value="Clp1_N_sf"/>
</dbReference>
<dbReference type="InterPro" id="IPR045116">
    <property type="entry name" value="Clp1/Grc3"/>
</dbReference>
<feature type="domain" description="Clp1 N-terminal" evidence="4">
    <location>
        <begin position="16"/>
        <end position="107"/>
    </location>
</feature>
<dbReference type="InterPro" id="IPR032319">
    <property type="entry name" value="CLP1_P"/>
</dbReference>
<dbReference type="PANTHER" id="PTHR12755:SF6">
    <property type="entry name" value="POLYRIBONUCLEOTIDE 5'-HYDROXYL-KINASE CLP1"/>
    <property type="match status" value="1"/>
</dbReference>
<accession>A0ABD2QBS5</accession>
<feature type="domain" description="Clp1 C-terminal" evidence="3">
    <location>
        <begin position="325"/>
        <end position="439"/>
    </location>
</feature>
<organism evidence="6 7">
    <name type="scientific">Cichlidogyrus casuarinus</name>
    <dbReference type="NCBI Taxonomy" id="1844966"/>
    <lineage>
        <taxon>Eukaryota</taxon>
        <taxon>Metazoa</taxon>
        <taxon>Spiralia</taxon>
        <taxon>Lophotrochozoa</taxon>
        <taxon>Platyhelminthes</taxon>
        <taxon>Monogenea</taxon>
        <taxon>Monopisthocotylea</taxon>
        <taxon>Dactylogyridea</taxon>
        <taxon>Ancyrocephalidae</taxon>
        <taxon>Cichlidogyrus</taxon>
    </lineage>
</organism>
<dbReference type="Pfam" id="PF16573">
    <property type="entry name" value="CLP1_N"/>
    <property type="match status" value="1"/>
</dbReference>
<dbReference type="Pfam" id="PF06807">
    <property type="entry name" value="Clp1"/>
    <property type="match status" value="1"/>
</dbReference>
<gene>
    <name evidence="6" type="primary">CLP1</name>
    <name evidence="6" type="ORF">Ciccas_005619</name>
</gene>
<feature type="domain" description="Clp1 P-loop" evidence="5">
    <location>
        <begin position="124"/>
        <end position="317"/>
    </location>
</feature>
<keyword evidence="2" id="KW-0067">ATP-binding</keyword>
<keyword evidence="1" id="KW-0547">Nucleotide-binding</keyword>
<comment type="caution">
    <text evidence="6">The sequence shown here is derived from an EMBL/GenBank/DDBJ whole genome shotgun (WGS) entry which is preliminary data.</text>
</comment>
<dbReference type="Gene3D" id="2.40.30.330">
    <property type="entry name" value="Pre-mRNA cleavage complex subunit Clp1, C-terminal domain"/>
    <property type="match status" value="1"/>
</dbReference>
<dbReference type="GO" id="GO:0005524">
    <property type="term" value="F:ATP binding"/>
    <property type="evidence" value="ECO:0007669"/>
    <property type="project" value="UniProtKB-KW"/>
</dbReference>
<dbReference type="Proteomes" id="UP001626550">
    <property type="component" value="Unassembled WGS sequence"/>
</dbReference>
<evidence type="ECO:0000259" key="3">
    <source>
        <dbReference type="Pfam" id="PF06807"/>
    </source>
</evidence>
<dbReference type="InterPro" id="IPR032324">
    <property type="entry name" value="Clp1_N"/>
</dbReference>
<keyword evidence="7" id="KW-1185">Reference proteome</keyword>
<evidence type="ECO:0000313" key="7">
    <source>
        <dbReference type="Proteomes" id="UP001626550"/>
    </source>
</evidence>
<dbReference type="AlphaFoldDB" id="A0ABD2QBS5"/>
<evidence type="ECO:0000256" key="2">
    <source>
        <dbReference type="ARBA" id="ARBA00022840"/>
    </source>
</evidence>
<dbReference type="PANTHER" id="PTHR12755">
    <property type="entry name" value="CLEAVAGE/POLYADENYLATION FACTOR IA SUBUNIT CLP1P"/>
    <property type="match status" value="1"/>
</dbReference>
<dbReference type="Gene3D" id="3.40.50.300">
    <property type="entry name" value="P-loop containing nucleotide triphosphate hydrolases"/>
    <property type="match status" value="1"/>
</dbReference>
<proteinExistence type="predicted"/>
<evidence type="ECO:0000256" key="1">
    <source>
        <dbReference type="ARBA" id="ARBA00022741"/>
    </source>
</evidence>
<name>A0ABD2QBS5_9PLAT</name>
<dbReference type="InterPro" id="IPR038238">
    <property type="entry name" value="Clp1_C_sf"/>
</dbReference>
<dbReference type="Gene3D" id="2.60.120.1030">
    <property type="entry name" value="Clp1, DNA binding domain"/>
    <property type="match status" value="1"/>
</dbReference>
<dbReference type="InterPro" id="IPR010655">
    <property type="entry name" value="Clp1_C"/>
</dbReference>
<sequence>MKEKKINRAISTDYVLKPYHILRYETSEPANLVLKNGQAEIFGRELCIGQEMILGAFDRGTLNTFHGCTVTVLGDNVIAFVMAMNEDQNLPIIVLNIHANLEKRRHLANENQTRGPNVMICGLDSVGKSTLALNLINYAARKSHRPIFVDLNSSLNQISVPSTISAISVTKPCEMKDKFCCEEEPLVYCLGQLEPTDNLELYHKMVQQLSEMINIRAENDAKILSSGCIINTPGFKKDPSLPVNSQPGIELLKNSIQAFEVETVIVIEDVFLFQFLKKDLPNDVNIIRIPKSSAVVTRTQQQLNTGRDSSIAAYYHGETKRNRIYPHHLTISSVDFEIYRLGVDKISDSLLPHGSNKEEEEAEPQWRKVTKVPFGKDLKNHVLAVSQAQEAALIPDSPVHGFIVVIDVNTEKNKFTILSPNKELPPNHLLLLTPIMYVDIDN</sequence>
<protein>
    <submittedName>
        <fullName evidence="6">Cleavage polyadenylation factor subunit clp1</fullName>
    </submittedName>
</protein>
<evidence type="ECO:0000313" key="6">
    <source>
        <dbReference type="EMBL" id="KAL3315741.1"/>
    </source>
</evidence>
<dbReference type="InterPro" id="IPR027417">
    <property type="entry name" value="P-loop_NTPase"/>
</dbReference>
<evidence type="ECO:0000259" key="5">
    <source>
        <dbReference type="Pfam" id="PF16575"/>
    </source>
</evidence>
<evidence type="ECO:0000259" key="4">
    <source>
        <dbReference type="Pfam" id="PF16573"/>
    </source>
</evidence>
<dbReference type="Pfam" id="PF16575">
    <property type="entry name" value="CLP1_P"/>
    <property type="match status" value="1"/>
</dbReference>
<dbReference type="EMBL" id="JBJKFK010000676">
    <property type="protein sequence ID" value="KAL3315741.1"/>
    <property type="molecule type" value="Genomic_DNA"/>
</dbReference>